<reference evidence="2" key="1">
    <citation type="submission" date="2018-11" db="EMBL/GenBank/DDBJ databases">
        <title>Complete genome sequence of Paenibacillus sp. ML311-T8.</title>
        <authorList>
            <person name="Nam Y.-D."/>
            <person name="Kang J."/>
            <person name="Chung W.-H."/>
            <person name="Park Y.S."/>
        </authorList>
    </citation>
    <scope>NUCLEOTIDE SEQUENCE [LARGE SCALE GENOMIC DNA]</scope>
    <source>
        <strain evidence="2">ML311-T8</strain>
    </source>
</reference>
<protein>
    <submittedName>
        <fullName evidence="1">DUF2313 domain-containing protein</fullName>
    </submittedName>
</protein>
<name>A0A6B8RWB1_9BACL</name>
<dbReference type="Proteomes" id="UP000426246">
    <property type="component" value="Chromosome"/>
</dbReference>
<dbReference type="EMBL" id="CP034235">
    <property type="protein sequence ID" value="QGQ99935.1"/>
    <property type="molecule type" value="Genomic_DNA"/>
</dbReference>
<gene>
    <name evidence="1" type="ORF">EHS13_03080</name>
</gene>
<dbReference type="Pfam" id="PF10076">
    <property type="entry name" value="Phage_Mu_Gp48"/>
    <property type="match status" value="1"/>
</dbReference>
<evidence type="ECO:0000313" key="1">
    <source>
        <dbReference type="EMBL" id="QGQ99935.1"/>
    </source>
</evidence>
<dbReference type="OrthoDB" id="1629754at2"/>
<proteinExistence type="predicted"/>
<organism evidence="1 2">
    <name type="scientific">Paenibacillus psychroresistens</name>
    <dbReference type="NCBI Taxonomy" id="1778678"/>
    <lineage>
        <taxon>Bacteria</taxon>
        <taxon>Bacillati</taxon>
        <taxon>Bacillota</taxon>
        <taxon>Bacilli</taxon>
        <taxon>Bacillales</taxon>
        <taxon>Paenibacillaceae</taxon>
        <taxon>Paenibacillus</taxon>
    </lineage>
</organism>
<dbReference type="AlphaFoldDB" id="A0A6B8RWB1"/>
<accession>A0A6B8RWB1</accession>
<dbReference type="InterPro" id="IPR018755">
    <property type="entry name" value="Phage_Mu_Gp48"/>
</dbReference>
<keyword evidence="2" id="KW-1185">Reference proteome</keyword>
<evidence type="ECO:0000313" key="2">
    <source>
        <dbReference type="Proteomes" id="UP000426246"/>
    </source>
</evidence>
<dbReference type="KEGG" id="ppsc:EHS13_03080"/>
<sequence length="178" mass="20316">MLSSLPAFYEIFREVRIINQIEGAELDDVFQSVDDVLNQVFIDTASWGLARWEFELGIPTNLSKPLEQRRSVVLSKRRGYGTVTVGLVKNVAEAYANGEVSVTEDNANYLVIIKFISTHGIPENLADIQNALRDLIPAHLAISYEFNYFIWNELDALSKSWDQTDAFGFTWDQWDIYS</sequence>